<accession>A0A9X1MML4</accession>
<protein>
    <submittedName>
        <fullName evidence="1">Uncharacterized protein</fullName>
    </submittedName>
</protein>
<gene>
    <name evidence="1" type="ORF">LOC68_09700</name>
</gene>
<reference evidence="1" key="1">
    <citation type="submission" date="2021-11" db="EMBL/GenBank/DDBJ databases">
        <title>Genome sequence.</title>
        <authorList>
            <person name="Sun Q."/>
        </authorList>
    </citation>
    <scope>NUCLEOTIDE SEQUENCE</scope>
    <source>
        <strain evidence="1">JC732</strain>
    </source>
</reference>
<proteinExistence type="predicted"/>
<evidence type="ECO:0000313" key="2">
    <source>
        <dbReference type="Proteomes" id="UP001139103"/>
    </source>
</evidence>
<comment type="caution">
    <text evidence="1">The sequence shown here is derived from an EMBL/GenBank/DDBJ whole genome shotgun (WGS) entry which is preliminary data.</text>
</comment>
<organism evidence="1 2">
    <name type="scientific">Blastopirellula sediminis</name>
    <dbReference type="NCBI Taxonomy" id="2894196"/>
    <lineage>
        <taxon>Bacteria</taxon>
        <taxon>Pseudomonadati</taxon>
        <taxon>Planctomycetota</taxon>
        <taxon>Planctomycetia</taxon>
        <taxon>Pirellulales</taxon>
        <taxon>Pirellulaceae</taxon>
        <taxon>Blastopirellula</taxon>
    </lineage>
</organism>
<keyword evidence="2" id="KW-1185">Reference proteome</keyword>
<dbReference type="RefSeq" id="WP_230218106.1">
    <property type="nucleotide sequence ID" value="NZ_JAJKFT010000004.1"/>
</dbReference>
<dbReference type="Proteomes" id="UP001139103">
    <property type="component" value="Unassembled WGS sequence"/>
</dbReference>
<name>A0A9X1MML4_9BACT</name>
<sequence length="180" mass="20021">MNGKNSVDQAAVQTSPSPNLKPWAAYVLGHDCVFIRKWQVLCGFFRGEQGTVNAVPNAVAEITDSLEILKAEITSTTAKKIQIACRKLVELTQPRKTPKGRKYTEYHFFHESSSKGYPEWSQLMSLSETIVGPMKPWQELGAAVARFRLKLSITKDKAQLGSAISLKEVLRRSADLVEQG</sequence>
<dbReference type="EMBL" id="JAJKFT010000004">
    <property type="protein sequence ID" value="MCC9628672.1"/>
    <property type="molecule type" value="Genomic_DNA"/>
</dbReference>
<dbReference type="AlphaFoldDB" id="A0A9X1MML4"/>
<evidence type="ECO:0000313" key="1">
    <source>
        <dbReference type="EMBL" id="MCC9628672.1"/>
    </source>
</evidence>